<dbReference type="Pfam" id="PF24798">
    <property type="entry name" value="Ig-CFAP74_4th"/>
    <property type="match status" value="1"/>
</dbReference>
<evidence type="ECO:0000256" key="4">
    <source>
        <dbReference type="ARBA" id="ARBA00023069"/>
    </source>
</evidence>
<gene>
    <name evidence="9" type="ORF">SteCoe_30565</name>
</gene>
<evidence type="ECO:0000256" key="5">
    <source>
        <dbReference type="ARBA" id="ARBA00023273"/>
    </source>
</evidence>
<evidence type="ECO:0000259" key="6">
    <source>
        <dbReference type="Pfam" id="PF22544"/>
    </source>
</evidence>
<keyword evidence="10" id="KW-1185">Reference proteome</keyword>
<evidence type="ECO:0000256" key="3">
    <source>
        <dbReference type="ARBA" id="ARBA00022490"/>
    </source>
</evidence>
<evidence type="ECO:0000313" key="9">
    <source>
        <dbReference type="EMBL" id="OMJ71265.1"/>
    </source>
</evidence>
<evidence type="ECO:0008006" key="11">
    <source>
        <dbReference type="Google" id="ProtNLM"/>
    </source>
</evidence>
<sequence>MEDPEDSKTEEETKAITLRPLTKYEQNMMLRAKTKHKENITKEQKCWGKTFQGSAFIPKPEKIIFKDFDVGSTYTMTVVLTNVSFTFNSFKLLPLELEIKDFFSVTFTPPGRMSAGLTCPVTITFTPKVNKDIISIFPILSETGEIHIPLECYTKKSVISYDTEIINFNQVILGEHSRKILTISNNGALGSDFRLLDKEGNPIPLKSEKIGSLDESASLGPGDISMVDSAGNLPDDSFLAMLDFPRSGSIGSYTSTLISFRFSPTLIGLYTEIIQVVYQNPEIPRLFLRIQGECTDVPISVEKLLYDFQVCVLGHTYRERIVLRNRSLLPMKIQLAFPKDAKDHLEFNPTLGYIQASSEFEIWCRFRPNSDVFIKLRDFQDTPGVFKIPIRVTGANQVMPVNFEIRIEVTSDNMTIEPSLIDFGDVWVQTAVSASFRIKSNCHLPQEYAFVRLPPTISIQPFDGFGTLLPFESVELKAIYRPAPVKPGTELGKDSNEIYLRYKTGDLCAREVRIPYSAKLQTTPITFSSYKIEFPSTPVGEVSEFSITLNNVSKKLPYSIEIIPPPVKASGLSITPVVIPKLSPASFNRVLIKYIAEFRPCPDDIEKLGGTINDFDTDNKDRSQHYKWLIPVFFRPLINDEKVKCIYIEIRTTVINKYLIAEPDFIDFGEVAVSCRKVIEFVLKNNDSSSANIKKDPLSPYGGFTVLNAMRSIEPGQHRPIVVEFEPLSQQLFEEKLILKTITSVVSIHLKGRGVRPQLKLDPEDGLVNMGNCIIGDTIEKIITLKNLVTFPFDFSLKKLIKGVQNFNGLVNFTYIPQESKIEPGKDLQVKIRFNPDHSSERYFEHVLIDVPNQIEPKEMYIAGNCWKRSIYVRYDKPFRWPSKTEMEEESEGPLSFLAKPSDRPPRFELVFIKEAPGLTAEQIEHTKQRKIVIGNCKLNDSKSDKAGAFEINMPKVENNLFVCDMVKGNLAPGAEQKVTFTFNPLPADPLLTELEVLRGIGQWIEVLVEGKITGGWVPGGMQDQALFEVLLRAYVQQI</sequence>
<dbReference type="GO" id="GO:0005929">
    <property type="term" value="C:cilium"/>
    <property type="evidence" value="ECO:0007669"/>
    <property type="project" value="UniProtKB-SubCell"/>
</dbReference>
<feature type="domain" description="CFAP74 fourth Ig-like" evidence="8">
    <location>
        <begin position="417"/>
        <end position="484"/>
    </location>
</feature>
<dbReference type="Proteomes" id="UP000187209">
    <property type="component" value="Unassembled WGS sequence"/>
</dbReference>
<accession>A0A1R2B3K7</accession>
<dbReference type="InterPro" id="IPR053879">
    <property type="entry name" value="HYDIN_VesB_CFA65-like_Ig"/>
</dbReference>
<dbReference type="InterPro" id="IPR056310">
    <property type="entry name" value="Ig-CFAP74_4th"/>
</dbReference>
<name>A0A1R2B3K7_9CILI</name>
<evidence type="ECO:0000256" key="1">
    <source>
        <dbReference type="ARBA" id="ARBA00004138"/>
    </source>
</evidence>
<comment type="caution">
    <text evidence="9">The sequence shown here is derived from an EMBL/GenBank/DDBJ whole genome shotgun (WGS) entry which is preliminary data.</text>
</comment>
<dbReference type="GO" id="GO:0005737">
    <property type="term" value="C:cytoplasm"/>
    <property type="evidence" value="ECO:0007669"/>
    <property type="project" value="UniProtKB-SubCell"/>
</dbReference>
<evidence type="ECO:0000313" key="10">
    <source>
        <dbReference type="Proteomes" id="UP000187209"/>
    </source>
</evidence>
<organism evidence="9 10">
    <name type="scientific">Stentor coeruleus</name>
    <dbReference type="NCBI Taxonomy" id="5963"/>
    <lineage>
        <taxon>Eukaryota</taxon>
        <taxon>Sar</taxon>
        <taxon>Alveolata</taxon>
        <taxon>Ciliophora</taxon>
        <taxon>Postciliodesmatophora</taxon>
        <taxon>Heterotrichea</taxon>
        <taxon>Heterotrichida</taxon>
        <taxon>Stentoridae</taxon>
        <taxon>Stentor</taxon>
    </lineage>
</organism>
<keyword evidence="4" id="KW-0969">Cilium</keyword>
<evidence type="ECO:0000259" key="7">
    <source>
        <dbReference type="Pfam" id="PF24778"/>
    </source>
</evidence>
<dbReference type="InterPro" id="IPR056307">
    <property type="entry name" value="Ig-CFAP74_3rd"/>
</dbReference>
<protein>
    <recommendedName>
        <fullName evidence="11">Abnormal spindle-like microcephaly-associated protein ASH domain-containing protein</fullName>
    </recommendedName>
</protein>
<keyword evidence="3" id="KW-0963">Cytoplasm</keyword>
<evidence type="ECO:0000256" key="2">
    <source>
        <dbReference type="ARBA" id="ARBA00004496"/>
    </source>
</evidence>
<dbReference type="OrthoDB" id="545169at2759"/>
<dbReference type="Pfam" id="PF24778">
    <property type="entry name" value="Ig-CFAP74_3rd"/>
    <property type="match status" value="1"/>
</dbReference>
<dbReference type="PANTHER" id="PTHR22538:SF0">
    <property type="entry name" value="CILIA- AND FLAGELLA-ASSOCIATED PROTEIN 74"/>
    <property type="match status" value="1"/>
</dbReference>
<dbReference type="Pfam" id="PF22544">
    <property type="entry name" value="HYDIN_VesB_CFA65-like_Ig"/>
    <property type="match status" value="1"/>
</dbReference>
<keyword evidence="5" id="KW-0966">Cell projection</keyword>
<reference evidence="9 10" key="1">
    <citation type="submission" date="2016-11" db="EMBL/GenBank/DDBJ databases">
        <title>The macronuclear genome of Stentor coeruleus: a giant cell with tiny introns.</title>
        <authorList>
            <person name="Slabodnick M."/>
            <person name="Ruby J.G."/>
            <person name="Reiff S.B."/>
            <person name="Swart E.C."/>
            <person name="Gosai S."/>
            <person name="Prabakaran S."/>
            <person name="Witkowska E."/>
            <person name="Larue G.E."/>
            <person name="Fisher S."/>
            <person name="Freeman R.M."/>
            <person name="Gunawardena J."/>
            <person name="Chu W."/>
            <person name="Stover N.A."/>
            <person name="Gregory B.D."/>
            <person name="Nowacki M."/>
            <person name="Derisi J."/>
            <person name="Roy S.W."/>
            <person name="Marshall W.F."/>
            <person name="Sood P."/>
        </authorList>
    </citation>
    <scope>NUCLEOTIDE SEQUENCE [LARGE SCALE GENOMIC DNA]</scope>
    <source>
        <strain evidence="9">WM001</strain>
    </source>
</reference>
<dbReference type="EMBL" id="MPUH01001007">
    <property type="protein sequence ID" value="OMJ71265.1"/>
    <property type="molecule type" value="Genomic_DNA"/>
</dbReference>
<dbReference type="Pfam" id="PF24771">
    <property type="entry name" value="Ig_CFAP74_1st"/>
    <property type="match status" value="1"/>
</dbReference>
<proteinExistence type="predicted"/>
<feature type="domain" description="CFAP74 third Ig-like" evidence="7">
    <location>
        <begin position="300"/>
        <end position="410"/>
    </location>
</feature>
<dbReference type="InterPro" id="IPR013783">
    <property type="entry name" value="Ig-like_fold"/>
</dbReference>
<evidence type="ECO:0000259" key="8">
    <source>
        <dbReference type="Pfam" id="PF24798"/>
    </source>
</evidence>
<comment type="subcellular location">
    <subcellularLocation>
        <location evidence="1">Cell projection</location>
        <location evidence="1">Cilium</location>
    </subcellularLocation>
    <subcellularLocation>
        <location evidence="2">Cytoplasm</location>
    </subcellularLocation>
</comment>
<dbReference type="AlphaFoldDB" id="A0A1R2B3K7"/>
<dbReference type="Gene3D" id="2.60.40.10">
    <property type="entry name" value="Immunoglobulins"/>
    <property type="match status" value="5"/>
</dbReference>
<feature type="domain" description="HYDIN/VesB/CFA65-like Ig-like" evidence="6">
    <location>
        <begin position="662"/>
        <end position="751"/>
    </location>
</feature>
<dbReference type="PANTHER" id="PTHR22538">
    <property type="entry name" value="CILIA- AND FLAGELLA-ASSOCIATED PROTEIN 74"/>
    <property type="match status" value="1"/>
</dbReference>